<gene>
    <name evidence="1" type="ORF">MBCUR_02110</name>
</gene>
<dbReference type="RefSeq" id="WP_067089123.1">
    <property type="nucleotide sequence ID" value="NZ_LWMV01000030.1"/>
</dbReference>
<evidence type="ECO:0000313" key="1">
    <source>
        <dbReference type="EMBL" id="KZX15658.1"/>
    </source>
</evidence>
<proteinExistence type="predicted"/>
<dbReference type="AlphaFoldDB" id="A0A166DJA0"/>
<organism evidence="1 2">
    <name type="scientific">Methanobrevibacter curvatus</name>
    <dbReference type="NCBI Taxonomy" id="49547"/>
    <lineage>
        <taxon>Archaea</taxon>
        <taxon>Methanobacteriati</taxon>
        <taxon>Methanobacteriota</taxon>
        <taxon>Methanomada group</taxon>
        <taxon>Methanobacteria</taxon>
        <taxon>Methanobacteriales</taxon>
        <taxon>Methanobacteriaceae</taxon>
        <taxon>Methanobrevibacter</taxon>
    </lineage>
</organism>
<dbReference type="EMBL" id="LWMV01000030">
    <property type="protein sequence ID" value="KZX15658.1"/>
    <property type="molecule type" value="Genomic_DNA"/>
</dbReference>
<accession>A0A166DJA0</accession>
<dbReference type="PATRIC" id="fig|49547.3.peg.226"/>
<reference evidence="1 2" key="1">
    <citation type="submission" date="2016-04" db="EMBL/GenBank/DDBJ databases">
        <title>Genome sequence of Methanobrevibacter curvatus DSM 11111.</title>
        <authorList>
            <person name="Poehlein A."/>
            <person name="Seedorf H."/>
            <person name="Daniel R."/>
        </authorList>
    </citation>
    <scope>NUCLEOTIDE SEQUENCE [LARGE SCALE GENOMIC DNA]</scope>
    <source>
        <strain evidence="1 2">DSM 11111</strain>
    </source>
</reference>
<keyword evidence="2" id="KW-1185">Reference proteome</keyword>
<protein>
    <submittedName>
        <fullName evidence="1">Uncharacterized protein</fullName>
    </submittedName>
</protein>
<sequence length="84" mass="9915">MSAKHIIRRCFMTGKQCIHSGQIENNVTASLNADKQSENINVFMATPFRQHISTCHKWILKPYFNKELKNYHQNKSNNNIEIFY</sequence>
<evidence type="ECO:0000313" key="2">
    <source>
        <dbReference type="Proteomes" id="UP000077245"/>
    </source>
</evidence>
<comment type="caution">
    <text evidence="1">The sequence shown here is derived from an EMBL/GenBank/DDBJ whole genome shotgun (WGS) entry which is preliminary data.</text>
</comment>
<dbReference type="Proteomes" id="UP000077245">
    <property type="component" value="Unassembled WGS sequence"/>
</dbReference>
<name>A0A166DJA0_9EURY</name>